<dbReference type="InterPro" id="IPR003439">
    <property type="entry name" value="ABC_transporter-like_ATP-bd"/>
</dbReference>
<dbReference type="OrthoDB" id="9801441at2"/>
<dbReference type="InterPro" id="IPR027417">
    <property type="entry name" value="P-loop_NTPase"/>
</dbReference>
<proteinExistence type="predicted"/>
<dbReference type="Gene3D" id="3.40.50.300">
    <property type="entry name" value="P-loop containing nucleotide triphosphate hydrolases"/>
    <property type="match status" value="3"/>
</dbReference>
<evidence type="ECO:0000256" key="3">
    <source>
        <dbReference type="SAM" id="MobiDB-lite"/>
    </source>
</evidence>
<feature type="domain" description="ABC transporter" evidence="4">
    <location>
        <begin position="4"/>
        <end position="194"/>
    </location>
</feature>
<evidence type="ECO:0000259" key="4">
    <source>
        <dbReference type="PROSITE" id="PS50893"/>
    </source>
</evidence>
<dbReference type="InterPro" id="IPR003593">
    <property type="entry name" value="AAA+_ATPase"/>
</dbReference>
<dbReference type="PANTHER" id="PTHR42855">
    <property type="entry name" value="ABC TRANSPORTER ATP-BINDING SUBUNIT"/>
    <property type="match status" value="1"/>
</dbReference>
<dbReference type="PANTHER" id="PTHR42855:SF2">
    <property type="entry name" value="DRUG RESISTANCE ABC TRANSPORTER,ATP-BINDING PROTEIN"/>
    <property type="match status" value="1"/>
</dbReference>
<dbReference type="SUPFAM" id="SSF52540">
    <property type="entry name" value="P-loop containing nucleoside triphosphate hydrolases"/>
    <property type="match status" value="2"/>
</dbReference>
<dbReference type="Pfam" id="PF00005">
    <property type="entry name" value="ABC_tran"/>
    <property type="match status" value="3"/>
</dbReference>
<evidence type="ECO:0000313" key="6">
    <source>
        <dbReference type="Proteomes" id="UP000003240"/>
    </source>
</evidence>
<keyword evidence="1" id="KW-0547">Nucleotide-binding</keyword>
<dbReference type="RefSeq" id="WP_004099210.1">
    <property type="nucleotide sequence ID" value="NZ_AFGF01000240.1"/>
</dbReference>
<evidence type="ECO:0000256" key="1">
    <source>
        <dbReference type="ARBA" id="ARBA00022741"/>
    </source>
</evidence>
<feature type="region of interest" description="Disordered" evidence="3">
    <location>
        <begin position="208"/>
        <end position="229"/>
    </location>
</feature>
<organism evidence="5 6">
    <name type="scientific">Acetonema longum DSM 6540</name>
    <dbReference type="NCBI Taxonomy" id="1009370"/>
    <lineage>
        <taxon>Bacteria</taxon>
        <taxon>Bacillati</taxon>
        <taxon>Bacillota</taxon>
        <taxon>Negativicutes</taxon>
        <taxon>Acetonemataceae</taxon>
        <taxon>Acetonema</taxon>
    </lineage>
</organism>
<protein>
    <submittedName>
        <fullName evidence="5">ATPase components of ABC transporter</fullName>
    </submittedName>
</protein>
<evidence type="ECO:0000256" key="2">
    <source>
        <dbReference type="ARBA" id="ARBA00022840"/>
    </source>
</evidence>
<keyword evidence="6" id="KW-1185">Reference proteome</keyword>
<dbReference type="CDD" id="cd03221">
    <property type="entry name" value="ABCF_EF-3"/>
    <property type="match status" value="2"/>
</dbReference>
<comment type="caution">
    <text evidence="5">The sequence shown here is derived from an EMBL/GenBank/DDBJ whole genome shotgun (WGS) entry which is preliminary data.</text>
</comment>
<name>F7NP96_9FIRM</name>
<keyword evidence="2" id="KW-0067">ATP-binding</keyword>
<dbReference type="AlphaFoldDB" id="F7NP96"/>
<dbReference type="SMART" id="SM00382">
    <property type="entry name" value="AAA"/>
    <property type="match status" value="2"/>
</dbReference>
<dbReference type="STRING" id="1009370.ALO_19697"/>
<dbReference type="Proteomes" id="UP000003240">
    <property type="component" value="Unassembled WGS sequence"/>
</dbReference>
<evidence type="ECO:0000313" key="5">
    <source>
        <dbReference type="EMBL" id="EGO62219.1"/>
    </source>
</evidence>
<reference evidence="5 6" key="1">
    <citation type="journal article" date="2011" name="EMBO J.">
        <title>Structural diversity of bacterial flagellar motors.</title>
        <authorList>
            <person name="Chen S."/>
            <person name="Beeby M."/>
            <person name="Murphy G.E."/>
            <person name="Leadbetter J.R."/>
            <person name="Hendrixson D.R."/>
            <person name="Briegel A."/>
            <person name="Li Z."/>
            <person name="Shi J."/>
            <person name="Tocheva E.I."/>
            <person name="Muller A."/>
            <person name="Dobro M.J."/>
            <person name="Jensen G.J."/>
        </authorList>
    </citation>
    <scope>NUCLEOTIDE SEQUENCE [LARGE SCALE GENOMIC DNA]</scope>
    <source>
        <strain evidence="5 6">DSM 6540</strain>
    </source>
</reference>
<dbReference type="EMBL" id="AFGF01000240">
    <property type="protein sequence ID" value="EGO62219.1"/>
    <property type="molecule type" value="Genomic_DNA"/>
</dbReference>
<accession>F7NP96</accession>
<dbReference type="eggNOG" id="COG0488">
    <property type="taxonomic scope" value="Bacteria"/>
</dbReference>
<gene>
    <name evidence="5" type="ORF">ALO_19697</name>
</gene>
<dbReference type="InterPro" id="IPR017871">
    <property type="entry name" value="ABC_transporter-like_CS"/>
</dbReference>
<feature type="domain" description="ABC transporter" evidence="4">
    <location>
        <begin position="288"/>
        <end position="497"/>
    </location>
</feature>
<dbReference type="InterPro" id="IPR051309">
    <property type="entry name" value="ABCF_ATPase"/>
</dbReference>
<dbReference type="PROSITE" id="PS50893">
    <property type="entry name" value="ABC_TRANSPORTER_2"/>
    <property type="match status" value="2"/>
</dbReference>
<dbReference type="GO" id="GO:0005524">
    <property type="term" value="F:ATP binding"/>
    <property type="evidence" value="ECO:0007669"/>
    <property type="project" value="UniProtKB-KW"/>
</dbReference>
<dbReference type="PROSITE" id="PS00211">
    <property type="entry name" value="ABC_TRANSPORTER_1"/>
    <property type="match status" value="1"/>
</dbReference>
<dbReference type="GO" id="GO:0016887">
    <property type="term" value="F:ATP hydrolysis activity"/>
    <property type="evidence" value="ECO:0007669"/>
    <property type="project" value="InterPro"/>
</dbReference>
<dbReference type="NCBIfam" id="NF000355">
    <property type="entry name" value="ribo_prot_ABC_F"/>
    <property type="match status" value="1"/>
</dbReference>
<sequence length="544" mass="60484">MLVLELNDVVKGFGERILFRLDHLKVYSGERIGIVGLNGSGKTTLLKIMAGLLASDQGNVKQYGQTAYIAQLDDSPPAEVDPVLARQFRVSAVDSGAMSGGEKTRQKIAAALSENSQILFADEPTANLDEKGIRLLEERLAAFPGAMILVSHDRELLDALCDRIIELESGAMRMYQGNYSSYQAQKAAQLERQEFEYGQYLREKRKLEAAAEDRRQRAQTMRKTPARMGNSEARLHKMGNQKAKANLDKAVKAMESRLEQLELKERPKAPAQMKLDLAAADIHSKVLIQGKGVCQTFGEKVLFNRADFTVFNGRRTAVIGPNGSGKTTLLSMILYGHPGITVSSSLKIGYFRQDMSILTPEKTLLANVLETSAYDENFVRLTLARLLFKGDAVYKAAGMLSGGERVRVCLARILLSDVNMLILDEPTNYLDIPSLEAVEGVLAEYPGNLLFVSHDRRFVNKVATDLLLIQDQGIRQFPGNYAQYQETLSRSRKNQPEADPAARLVLEHRLSELVSRLAAPGKKDNAVQLDREYREVLAQLKQLR</sequence>